<protein>
    <recommendedName>
        <fullName evidence="2">DUF6802 domain-containing protein</fullName>
    </recommendedName>
</protein>
<dbReference type="SUPFAM" id="SSF69318">
    <property type="entry name" value="Integrin alpha N-terminal domain"/>
    <property type="match status" value="1"/>
</dbReference>
<reference evidence="3 4" key="1">
    <citation type="submission" date="2018-07" db="EMBL/GenBank/DDBJ databases">
        <title>Genomic Encyclopedia of Type Strains, Phase III (KMG-III): the genomes of soil and plant-associated and newly described type strains.</title>
        <authorList>
            <person name="Whitman W."/>
        </authorList>
    </citation>
    <scope>NUCLEOTIDE SEQUENCE [LARGE SCALE GENOMIC DNA]</scope>
    <source>
        <strain evidence="3 4">CECT 8575</strain>
    </source>
</reference>
<dbReference type="InterPro" id="IPR046543">
    <property type="entry name" value="DUF6802"/>
</dbReference>
<organism evidence="3 4">
    <name type="scientific">Halopolyspora algeriensis</name>
    <dbReference type="NCBI Taxonomy" id="1500506"/>
    <lineage>
        <taxon>Bacteria</taxon>
        <taxon>Bacillati</taxon>
        <taxon>Actinomycetota</taxon>
        <taxon>Actinomycetes</taxon>
        <taxon>Actinomycetes incertae sedis</taxon>
        <taxon>Halopolyspora</taxon>
    </lineage>
</organism>
<feature type="region of interest" description="Disordered" evidence="1">
    <location>
        <begin position="181"/>
        <end position="244"/>
    </location>
</feature>
<feature type="domain" description="DUF6802" evidence="2">
    <location>
        <begin position="116"/>
        <end position="180"/>
    </location>
</feature>
<comment type="caution">
    <text evidence="3">The sequence shown here is derived from an EMBL/GenBank/DDBJ whole genome shotgun (WGS) entry which is preliminary data.</text>
</comment>
<gene>
    <name evidence="3" type="ORF">DFQ14_101468</name>
</gene>
<dbReference type="Proteomes" id="UP000253495">
    <property type="component" value="Unassembled WGS sequence"/>
</dbReference>
<proteinExistence type="predicted"/>
<dbReference type="EMBL" id="QPJC01000001">
    <property type="protein sequence ID" value="RCW47124.1"/>
    <property type="molecule type" value="Genomic_DNA"/>
</dbReference>
<evidence type="ECO:0000256" key="1">
    <source>
        <dbReference type="SAM" id="MobiDB-lite"/>
    </source>
</evidence>
<dbReference type="InterPro" id="IPR028994">
    <property type="entry name" value="Integrin_alpha_N"/>
</dbReference>
<evidence type="ECO:0000313" key="4">
    <source>
        <dbReference type="Proteomes" id="UP000253495"/>
    </source>
</evidence>
<sequence length="244" mass="25715">MYVEDTGAGDGDIQITVEGAEYTAEANVDLDGDGIDDTVATMTDDGFVAYTDADVDGGADVVRTFGPEGTVLDQARYAQDRGLWISEQPQHPVAGRAGREPMVVDTPQGERRIGPATEDTDDDGRLDTTIVDTGGGRMLVTDIDGDGTADQAVEVDSTGEVTVAQHTGDGQWTVVEEGGIAREGGRAPDPAVSDTGDAAWESEEDIRPGGSQGTGPRQLRSLPWQGGEWWTGADRDTDAAWGWD</sequence>
<name>A0A368W1P5_9ACTN</name>
<dbReference type="RefSeq" id="WP_114451312.1">
    <property type="nucleotide sequence ID" value="NZ_QPJC01000001.1"/>
</dbReference>
<dbReference type="AlphaFoldDB" id="A0A368W1P5"/>
<keyword evidence="4" id="KW-1185">Reference proteome</keyword>
<evidence type="ECO:0000259" key="2">
    <source>
        <dbReference type="Pfam" id="PF20615"/>
    </source>
</evidence>
<evidence type="ECO:0000313" key="3">
    <source>
        <dbReference type="EMBL" id="RCW47124.1"/>
    </source>
</evidence>
<accession>A0A368W1P5</accession>
<dbReference type="OrthoDB" id="3371160at2"/>
<dbReference type="Pfam" id="PF20615">
    <property type="entry name" value="DUF6802"/>
    <property type="match status" value="1"/>
</dbReference>